<dbReference type="InterPro" id="IPR008490">
    <property type="entry name" value="Transposase_InsH_N"/>
</dbReference>
<dbReference type="Proteomes" id="UP000188184">
    <property type="component" value="Chromosome"/>
</dbReference>
<dbReference type="EMBL" id="CP019640">
    <property type="protein sequence ID" value="AQQ53140.1"/>
    <property type="molecule type" value="Genomic_DNA"/>
</dbReference>
<feature type="domain" description="Transposase InsH N-terminal" evidence="1">
    <location>
        <begin position="10"/>
        <end position="107"/>
    </location>
</feature>
<dbReference type="PANTHER" id="PTHR35604">
    <property type="entry name" value="TRANSPOSASE INSH FOR INSERTION SEQUENCE ELEMENT IS5A-RELATED"/>
    <property type="match status" value="1"/>
</dbReference>
<evidence type="ECO:0000313" key="3">
    <source>
        <dbReference type="Proteomes" id="UP000188184"/>
    </source>
</evidence>
<proteinExistence type="predicted"/>
<evidence type="ECO:0000313" key="2">
    <source>
        <dbReference type="EMBL" id="AQQ53140.1"/>
    </source>
</evidence>
<organism evidence="2 3">
    <name type="scientific">Planococcus lenghuensis</name>
    <dbReference type="NCBI Taxonomy" id="2213202"/>
    <lineage>
        <taxon>Bacteria</taxon>
        <taxon>Bacillati</taxon>
        <taxon>Bacillota</taxon>
        <taxon>Bacilli</taxon>
        <taxon>Bacillales</taxon>
        <taxon>Caryophanaceae</taxon>
        <taxon>Planococcus</taxon>
    </lineage>
</organism>
<protein>
    <recommendedName>
        <fullName evidence="1">Transposase InsH N-terminal domain-containing protein</fullName>
    </recommendedName>
</protein>
<keyword evidence="3" id="KW-1185">Reference proteome</keyword>
<accession>A0A1Q2KY50</accession>
<dbReference type="Pfam" id="PF05598">
    <property type="entry name" value="DUF772"/>
    <property type="match status" value="1"/>
</dbReference>
<reference evidence="2 3" key="1">
    <citation type="submission" date="2017-02" db="EMBL/GenBank/DDBJ databases">
        <title>The complete genomic sequence of a novel cold adapted crude oil-degrading bacterium Planococcus qaidamina Y42.</title>
        <authorList>
            <person name="Yang R."/>
        </authorList>
    </citation>
    <scope>NUCLEOTIDE SEQUENCE [LARGE SCALE GENOMIC DNA]</scope>
    <source>
        <strain evidence="2 3">Y42</strain>
    </source>
</reference>
<gene>
    <name evidence="2" type="ORF">B0X71_08580</name>
</gene>
<dbReference type="PANTHER" id="PTHR35604:SF2">
    <property type="entry name" value="TRANSPOSASE INSH FOR INSERTION SEQUENCE ELEMENT IS5A-RELATED"/>
    <property type="match status" value="1"/>
</dbReference>
<dbReference type="AlphaFoldDB" id="A0A1Q2KY50"/>
<name>A0A1Q2KY50_9BACL</name>
<sequence>MHRNQLEYVSLDQLVPADHFVRELEASIDFDFVYPLVEGKYSPDRGRPSIDPVVLVKLTLIRYVTGLPSMEKTMEEVNLNLAYRWFLGFGFQDKIPHFSTLSKNYERRFKGTGLFEKIFQHVLKQAADQQLIDPIMNLAGSAKVQRVSDSYRTTKPAIQRKLKLTSRTSATVAS</sequence>
<dbReference type="KEGG" id="pmar:B0X71_08580"/>
<evidence type="ECO:0000259" key="1">
    <source>
        <dbReference type="Pfam" id="PF05598"/>
    </source>
</evidence>